<feature type="region of interest" description="Disordered" evidence="1">
    <location>
        <begin position="1006"/>
        <end position="1036"/>
    </location>
</feature>
<feature type="compositionally biased region" description="Low complexity" evidence="1">
    <location>
        <begin position="921"/>
        <end position="931"/>
    </location>
</feature>
<keyword evidence="3" id="KW-1185">Reference proteome</keyword>
<feature type="region of interest" description="Disordered" evidence="1">
    <location>
        <begin position="40"/>
        <end position="63"/>
    </location>
</feature>
<dbReference type="EMBL" id="KN832570">
    <property type="protein sequence ID" value="KII84646.1"/>
    <property type="molecule type" value="Genomic_DNA"/>
</dbReference>
<feature type="compositionally biased region" description="Acidic residues" evidence="1">
    <location>
        <begin position="1092"/>
        <end position="1101"/>
    </location>
</feature>
<feature type="compositionally biased region" description="Low complexity" evidence="1">
    <location>
        <begin position="1016"/>
        <end position="1028"/>
    </location>
</feature>
<feature type="compositionally biased region" description="Polar residues" evidence="1">
    <location>
        <begin position="773"/>
        <end position="782"/>
    </location>
</feature>
<gene>
    <name evidence="2" type="ORF">PLICRDRAFT_57609</name>
</gene>
<reference evidence="2 3" key="1">
    <citation type="submission" date="2014-06" db="EMBL/GenBank/DDBJ databases">
        <title>Evolutionary Origins and Diversification of the Mycorrhizal Mutualists.</title>
        <authorList>
            <consortium name="DOE Joint Genome Institute"/>
            <consortium name="Mycorrhizal Genomics Consortium"/>
            <person name="Kohler A."/>
            <person name="Kuo A."/>
            <person name="Nagy L.G."/>
            <person name="Floudas D."/>
            <person name="Copeland A."/>
            <person name="Barry K.W."/>
            <person name="Cichocki N."/>
            <person name="Veneault-Fourrey C."/>
            <person name="LaButti K."/>
            <person name="Lindquist E.A."/>
            <person name="Lipzen A."/>
            <person name="Lundell T."/>
            <person name="Morin E."/>
            <person name="Murat C."/>
            <person name="Riley R."/>
            <person name="Ohm R."/>
            <person name="Sun H."/>
            <person name="Tunlid A."/>
            <person name="Henrissat B."/>
            <person name="Grigoriev I.V."/>
            <person name="Hibbett D.S."/>
            <person name="Martin F."/>
        </authorList>
    </citation>
    <scope>NUCLEOTIDE SEQUENCE [LARGE SCALE GENOMIC DNA]</scope>
    <source>
        <strain evidence="2 3">FD-325 SS-3</strain>
    </source>
</reference>
<feature type="region of interest" description="Disordered" evidence="1">
    <location>
        <begin position="662"/>
        <end position="947"/>
    </location>
</feature>
<evidence type="ECO:0000313" key="2">
    <source>
        <dbReference type="EMBL" id="KII84646.1"/>
    </source>
</evidence>
<evidence type="ECO:0000313" key="3">
    <source>
        <dbReference type="Proteomes" id="UP000053263"/>
    </source>
</evidence>
<feature type="compositionally biased region" description="Basic and acidic residues" evidence="1">
    <location>
        <begin position="13"/>
        <end position="22"/>
    </location>
</feature>
<feature type="region of interest" description="Disordered" evidence="1">
    <location>
        <begin position="1062"/>
        <end position="1101"/>
    </location>
</feature>
<feature type="compositionally biased region" description="Polar residues" evidence="1">
    <location>
        <begin position="932"/>
        <end position="947"/>
    </location>
</feature>
<sequence length="1114" mass="123735">MAKTPAPARSKGKGKEKEISRSDRVRNEWDLFELWLADERQKKIPQRPEPVDSQLSGTSNLPWMVPSQGTSRAPLEPSMVQKALRQQVEAEYQLMFEDAAQKRANALRTSPEEKEKHDATYNNTVALLKGLVDTTVRERMTLAGIDQRGIYKQIKREEIVAAERQLALAARLEWKNRLADSGLDPDDWDMTPAEMLKCQEVFMFGDEGIDGPAVESAATITRAGALAAAMSNGKQASTRPPLRKSAWSTSRHSSDDEREAGHAHNPTYVPWHPEPEAAPKKKAPLPGPSSSGPEQVPIPQPAHSVSSPRTNPPEIVSASSSGSRAKEHPKTASQNDYVGPVLFDPNEENEEADFEAFRRNVRDAKIDEFHAHAALEEKKLHRTISPLKTDRRNVVLSTHSSTMLKVRADKEQERREIVDEERERRRAHLKRRDAALSSQDLSASDERRKATFARRDQANREAELQRLNRAVEEADAAHRQAIVQAAERARLDHEAEIREIERATREIEARIQREKMRQDELARQHKAELAAIIERLDQKRKHAAEQERLAYDRARKEEGRQQARREALERQERAEQEERRLREFAARQAEEREQARLQLEERERARVQAEERRLQEVAAKEAQERADQTAKEEEARMRAFAARQAEAAARLDIKVAAPAMHTRRNTVDSTRRPADVKPIASAKSISTAGPVPEVRDPWRPAEPAPSTGLASGRSRSASILSAIPSSRKVQNSDDELTPRELDTRVKRPSAVSLATHAEELRGATPQPPALAQRTKSSATENVQAAEAPAPAAVQSLPAGKRGKEKAKGKKKGKGKAVTVEEVFEDDAPAQKPLRADSALEPILVEATQAPIATPFPQMPQQTRSSRDAPSRSPPVSVSPPKPTPITKTPSAESAPAMPVKSAMKRSRNVSFAESNPPPPVMGWSSPPSISSGTQSQDDAFSDISASEASHAVWTPANYVDSDSEESRHTDADWEHDFSEFTGGEYMPRQHDPYGFMASTARLPQGSLFRGQDDETSSYSTLDVSSVSSAQDEETSQPAIWYSGETDASDTWAHQKWVPGGFRKADPKVKRKRGVPLSSKDKAGMPGGLQMDTDSDVEDPEVESIKSKLIQFVGM</sequence>
<feature type="compositionally biased region" description="Basic and acidic residues" evidence="1">
    <location>
        <begin position="252"/>
        <end position="262"/>
    </location>
</feature>
<accession>A0A0C9SL05</accession>
<feature type="compositionally biased region" description="Polar residues" evidence="1">
    <location>
        <begin position="713"/>
        <end position="729"/>
    </location>
</feature>
<proteinExistence type="predicted"/>
<dbReference type="AlphaFoldDB" id="A0A0C9SL05"/>
<evidence type="ECO:0000256" key="1">
    <source>
        <dbReference type="SAM" id="MobiDB-lite"/>
    </source>
</evidence>
<feature type="compositionally biased region" description="Basic residues" evidence="1">
    <location>
        <begin position="800"/>
        <end position="814"/>
    </location>
</feature>
<feature type="region of interest" description="Disordered" evidence="1">
    <location>
        <begin position="417"/>
        <end position="458"/>
    </location>
</feature>
<organism evidence="2 3">
    <name type="scientific">Plicaturopsis crispa FD-325 SS-3</name>
    <dbReference type="NCBI Taxonomy" id="944288"/>
    <lineage>
        <taxon>Eukaryota</taxon>
        <taxon>Fungi</taxon>
        <taxon>Dikarya</taxon>
        <taxon>Basidiomycota</taxon>
        <taxon>Agaricomycotina</taxon>
        <taxon>Agaricomycetes</taxon>
        <taxon>Agaricomycetidae</taxon>
        <taxon>Amylocorticiales</taxon>
        <taxon>Amylocorticiaceae</taxon>
        <taxon>Plicatura</taxon>
        <taxon>Plicaturopsis crispa</taxon>
    </lineage>
</organism>
<feature type="compositionally biased region" description="Polar residues" evidence="1">
    <location>
        <begin position="53"/>
        <end position="63"/>
    </location>
</feature>
<feature type="region of interest" description="Disordered" evidence="1">
    <location>
        <begin position="617"/>
        <end position="638"/>
    </location>
</feature>
<dbReference type="Proteomes" id="UP000053263">
    <property type="component" value="Unassembled WGS sequence"/>
</dbReference>
<name>A0A0C9SL05_PLICR</name>
<feature type="compositionally biased region" description="Basic and acidic residues" evidence="1">
    <location>
        <begin position="736"/>
        <end position="745"/>
    </location>
</feature>
<feature type="region of interest" description="Disordered" evidence="1">
    <location>
        <begin position="551"/>
        <end position="576"/>
    </location>
</feature>
<protein>
    <submittedName>
        <fullName evidence="2">Uncharacterized protein</fullName>
    </submittedName>
</protein>
<feature type="compositionally biased region" description="Basic and acidic residues" evidence="1">
    <location>
        <begin position="444"/>
        <end position="458"/>
    </location>
</feature>
<feature type="compositionally biased region" description="Basic and acidic residues" evidence="1">
    <location>
        <begin position="617"/>
        <end position="637"/>
    </location>
</feature>
<feature type="region of interest" description="Disordered" evidence="1">
    <location>
        <begin position="1"/>
        <end position="22"/>
    </location>
</feature>
<feature type="region of interest" description="Disordered" evidence="1">
    <location>
        <begin position="230"/>
        <end position="351"/>
    </location>
</feature>
<feature type="compositionally biased region" description="Basic and acidic residues" evidence="1">
    <location>
        <begin position="665"/>
        <end position="675"/>
    </location>
</feature>
<dbReference type="HOGENOM" id="CLU_281317_0_0_1"/>